<dbReference type="PANTHER" id="PTHR13832">
    <property type="entry name" value="PROTEIN PHOSPHATASE 2C"/>
    <property type="match status" value="1"/>
</dbReference>
<evidence type="ECO:0000256" key="2">
    <source>
        <dbReference type="ARBA" id="ARBA00001946"/>
    </source>
</evidence>
<dbReference type="GO" id="GO:0046872">
    <property type="term" value="F:metal ion binding"/>
    <property type="evidence" value="ECO:0007669"/>
    <property type="project" value="UniProtKB-KW"/>
</dbReference>
<evidence type="ECO:0000256" key="12">
    <source>
        <dbReference type="SAM" id="MobiDB-lite"/>
    </source>
</evidence>
<dbReference type="Proteomes" id="UP001397290">
    <property type="component" value="Unassembled WGS sequence"/>
</dbReference>
<dbReference type="InterPro" id="IPR036457">
    <property type="entry name" value="PPM-type-like_dom_sf"/>
</dbReference>
<organism evidence="14 15">
    <name type="scientific">Beauveria asiatica</name>
    <dbReference type="NCBI Taxonomy" id="1069075"/>
    <lineage>
        <taxon>Eukaryota</taxon>
        <taxon>Fungi</taxon>
        <taxon>Dikarya</taxon>
        <taxon>Ascomycota</taxon>
        <taxon>Pezizomycotina</taxon>
        <taxon>Sordariomycetes</taxon>
        <taxon>Hypocreomycetidae</taxon>
        <taxon>Hypocreales</taxon>
        <taxon>Cordycipitaceae</taxon>
        <taxon>Beauveria</taxon>
    </lineage>
</organism>
<evidence type="ECO:0000256" key="1">
    <source>
        <dbReference type="ARBA" id="ARBA00001936"/>
    </source>
</evidence>
<dbReference type="InterPro" id="IPR000222">
    <property type="entry name" value="PP2C_BS"/>
</dbReference>
<dbReference type="EC" id="3.1.3.16" evidence="4"/>
<feature type="compositionally biased region" description="Acidic residues" evidence="12">
    <location>
        <begin position="377"/>
        <end position="391"/>
    </location>
</feature>
<dbReference type="Gene3D" id="3.60.40.10">
    <property type="entry name" value="PPM-type phosphatase domain"/>
    <property type="match status" value="1"/>
</dbReference>
<evidence type="ECO:0000259" key="13">
    <source>
        <dbReference type="PROSITE" id="PS51746"/>
    </source>
</evidence>
<keyword evidence="7 11" id="KW-0904">Protein phosphatase</keyword>
<feature type="region of interest" description="Disordered" evidence="12">
    <location>
        <begin position="375"/>
        <end position="451"/>
    </location>
</feature>
<comment type="caution">
    <text evidence="14">The sequence shown here is derived from an EMBL/GenBank/DDBJ whole genome shotgun (WGS) entry which is preliminary data.</text>
</comment>
<reference evidence="14 15" key="1">
    <citation type="submission" date="2020-02" db="EMBL/GenBank/DDBJ databases">
        <title>Comparative genomics of the hypocrealean fungal genus Beauvera.</title>
        <authorList>
            <person name="Showalter D.N."/>
            <person name="Bushley K.E."/>
            <person name="Rehner S.A."/>
        </authorList>
    </citation>
    <scope>NUCLEOTIDE SEQUENCE [LARGE SCALE GENOMIC DNA]</scope>
    <source>
        <strain evidence="14 15">ARSEF4384</strain>
    </source>
</reference>
<dbReference type="PROSITE" id="PS51746">
    <property type="entry name" value="PPM_2"/>
    <property type="match status" value="1"/>
</dbReference>
<evidence type="ECO:0000256" key="7">
    <source>
        <dbReference type="ARBA" id="ARBA00022912"/>
    </source>
</evidence>
<dbReference type="SMART" id="SM00332">
    <property type="entry name" value="PP2Cc"/>
    <property type="match status" value="1"/>
</dbReference>
<evidence type="ECO:0000256" key="10">
    <source>
        <dbReference type="ARBA" id="ARBA00074087"/>
    </source>
</evidence>
<dbReference type="FunFam" id="3.60.40.10:FF:000016">
    <property type="entry name" value="Protein phosphatase 2C"/>
    <property type="match status" value="1"/>
</dbReference>
<evidence type="ECO:0000256" key="4">
    <source>
        <dbReference type="ARBA" id="ARBA00013081"/>
    </source>
</evidence>
<dbReference type="Pfam" id="PF00481">
    <property type="entry name" value="PP2C"/>
    <property type="match status" value="1"/>
</dbReference>
<evidence type="ECO:0000313" key="14">
    <source>
        <dbReference type="EMBL" id="KAK8148836.1"/>
    </source>
</evidence>
<dbReference type="InterPro" id="IPR001932">
    <property type="entry name" value="PPM-type_phosphatase-like_dom"/>
</dbReference>
<feature type="compositionally biased region" description="Basic and acidic residues" evidence="12">
    <location>
        <begin position="435"/>
        <end position="451"/>
    </location>
</feature>
<feature type="domain" description="PPM-type phosphatase" evidence="13">
    <location>
        <begin position="23"/>
        <end position="297"/>
    </location>
</feature>
<comment type="cofactor">
    <cofactor evidence="2">
        <name>Mg(2+)</name>
        <dbReference type="ChEBI" id="CHEBI:18420"/>
    </cofactor>
</comment>
<dbReference type="SUPFAM" id="SSF81606">
    <property type="entry name" value="PP2C-like"/>
    <property type="match status" value="1"/>
</dbReference>
<evidence type="ECO:0000256" key="8">
    <source>
        <dbReference type="ARBA" id="ARBA00023211"/>
    </source>
</evidence>
<dbReference type="EMBL" id="JAAHCF010000071">
    <property type="protein sequence ID" value="KAK8148836.1"/>
    <property type="molecule type" value="Genomic_DNA"/>
</dbReference>
<keyword evidence="6 11" id="KW-0378">Hydrolase</keyword>
<sequence>MGQTLSEPVVDKNSSKGEDDILYYGVSSMQGWRISMEDADATVLNLIPSPAAEESEVHKNARLSFFGVYDGHGGEKVATYCGANMHNIIARQESFKKGDYVQGLKDGFLAADRAMLGDPRFEDEVSGCTACVSLIVGNKIFVANAGDSRGVLGIKGRAKPMSEDHKPQLEAEKNRITAAGGFVDFGRVNGNLALSRAIGDFEFKKVAELPPEAQIVTAFPDVSQHDLTDEDEFLVLACDGIWDCQSSQSVVEFVRRGIAAKQDLEKICENMMDNCLASNSETGGVGCDNMTMIIIAFLNGKTKEQWYDEIAKRVANGDGPCAPPEYAEFRGPGVHHNYDSDSAFEMDADGKKDFGAGGSRGRIIFLGDGTEVLTGSDDTEMFDNADEDQDLESQVSKSTTTDKNEKDAKGVKTEPSAPASNSDESAESKSTPAPDSKKKQDTPAPEETKKD</sequence>
<dbReference type="PANTHER" id="PTHR13832:SF565">
    <property type="entry name" value="AT28366P-RELATED"/>
    <property type="match status" value="1"/>
</dbReference>
<evidence type="ECO:0000256" key="5">
    <source>
        <dbReference type="ARBA" id="ARBA00022723"/>
    </source>
</evidence>
<dbReference type="InterPro" id="IPR015655">
    <property type="entry name" value="PP2C"/>
</dbReference>
<evidence type="ECO:0000256" key="11">
    <source>
        <dbReference type="RuleBase" id="RU003465"/>
    </source>
</evidence>
<name>A0AAW0S3M4_9HYPO</name>
<dbReference type="GO" id="GO:0004722">
    <property type="term" value="F:protein serine/threonine phosphatase activity"/>
    <property type="evidence" value="ECO:0007669"/>
    <property type="project" value="UniProtKB-EC"/>
</dbReference>
<keyword evidence="5" id="KW-0479">Metal-binding</keyword>
<evidence type="ECO:0000256" key="9">
    <source>
        <dbReference type="ARBA" id="ARBA00048832"/>
    </source>
</evidence>
<comment type="similarity">
    <text evidence="3 11">Belongs to the PP2C family.</text>
</comment>
<keyword evidence="15" id="KW-1185">Reference proteome</keyword>
<dbReference type="CDD" id="cd00143">
    <property type="entry name" value="PP2Cc"/>
    <property type="match status" value="1"/>
</dbReference>
<evidence type="ECO:0000256" key="6">
    <source>
        <dbReference type="ARBA" id="ARBA00022801"/>
    </source>
</evidence>
<keyword evidence="8" id="KW-0464">Manganese</keyword>
<protein>
    <recommendedName>
        <fullName evidence="10">Protein phosphatase 2C homolog 2</fullName>
        <ecNumber evidence="4">3.1.3.16</ecNumber>
    </recommendedName>
</protein>
<dbReference type="AlphaFoldDB" id="A0AAW0S3M4"/>
<feature type="compositionally biased region" description="Basic and acidic residues" evidence="12">
    <location>
        <begin position="400"/>
        <end position="412"/>
    </location>
</feature>
<comment type="catalytic activity">
    <reaction evidence="9">
        <text>O-phospho-L-threonyl-[protein] + H2O = L-threonyl-[protein] + phosphate</text>
        <dbReference type="Rhea" id="RHEA:47004"/>
        <dbReference type="Rhea" id="RHEA-COMP:11060"/>
        <dbReference type="Rhea" id="RHEA-COMP:11605"/>
        <dbReference type="ChEBI" id="CHEBI:15377"/>
        <dbReference type="ChEBI" id="CHEBI:30013"/>
        <dbReference type="ChEBI" id="CHEBI:43474"/>
        <dbReference type="ChEBI" id="CHEBI:61977"/>
        <dbReference type="EC" id="3.1.3.16"/>
    </reaction>
    <physiologicalReaction direction="left-to-right" evidence="9">
        <dbReference type="Rhea" id="RHEA:47005"/>
    </physiologicalReaction>
</comment>
<proteinExistence type="inferred from homology"/>
<evidence type="ECO:0000313" key="15">
    <source>
        <dbReference type="Proteomes" id="UP001397290"/>
    </source>
</evidence>
<accession>A0AAW0S3M4</accession>
<feature type="compositionally biased region" description="Polar residues" evidence="12">
    <location>
        <begin position="418"/>
        <end position="433"/>
    </location>
</feature>
<dbReference type="PROSITE" id="PS01032">
    <property type="entry name" value="PPM_1"/>
    <property type="match status" value="1"/>
</dbReference>
<evidence type="ECO:0000256" key="3">
    <source>
        <dbReference type="ARBA" id="ARBA00006702"/>
    </source>
</evidence>
<gene>
    <name evidence="14" type="primary">PTC2</name>
    <name evidence="14" type="ORF">G3M48_009046</name>
</gene>
<comment type="cofactor">
    <cofactor evidence="1">
        <name>Mn(2+)</name>
        <dbReference type="ChEBI" id="CHEBI:29035"/>
    </cofactor>
</comment>